<name>A0A7I7T960_9MYCO</name>
<dbReference type="SUPFAM" id="SSF54593">
    <property type="entry name" value="Glyoxalase/Bleomycin resistance protein/Dihydroxybiphenyl dioxygenase"/>
    <property type="match status" value="1"/>
</dbReference>
<gene>
    <name evidence="2" type="ORF">MHEL_29090</name>
</gene>
<dbReference type="Proteomes" id="UP000467148">
    <property type="component" value="Chromosome"/>
</dbReference>
<dbReference type="EMBL" id="AP022596">
    <property type="protein sequence ID" value="BBY64666.1"/>
    <property type="molecule type" value="Genomic_DNA"/>
</dbReference>
<dbReference type="InterPro" id="IPR037523">
    <property type="entry name" value="VOC_core"/>
</dbReference>
<sequence length="117" mass="12922">MATALAMITLDTTDPLRLARWWATQLDGSIIEENDGYFVVVSLGEGVPYLAFQKVDSPTPGKNRMHLDLVSPEYPAIVDRLVANGANKIEDRQLPGTFTWTTLADIDGNEFCISGRH</sequence>
<dbReference type="Gene3D" id="3.10.180.10">
    <property type="entry name" value="2,3-Dihydroxybiphenyl 1,2-Dioxygenase, domain 1"/>
    <property type="match status" value="1"/>
</dbReference>
<reference evidence="2 3" key="1">
    <citation type="journal article" date="2019" name="Emerg. Microbes Infect.">
        <title>Comprehensive subspecies identification of 175 nontuberculous mycobacteria species based on 7547 genomic profiles.</title>
        <authorList>
            <person name="Matsumoto Y."/>
            <person name="Kinjo T."/>
            <person name="Motooka D."/>
            <person name="Nabeya D."/>
            <person name="Jung N."/>
            <person name="Uechi K."/>
            <person name="Horii T."/>
            <person name="Iida T."/>
            <person name="Fujita J."/>
            <person name="Nakamura S."/>
        </authorList>
    </citation>
    <scope>NUCLEOTIDE SEQUENCE [LARGE SCALE GENOMIC DNA]</scope>
    <source>
        <strain evidence="2 3">JCM 30396</strain>
    </source>
</reference>
<dbReference type="RefSeq" id="WP_163748560.1">
    <property type="nucleotide sequence ID" value="NZ_AP022596.1"/>
</dbReference>
<dbReference type="InterPro" id="IPR029068">
    <property type="entry name" value="Glyas_Bleomycin-R_OHBP_Dase"/>
</dbReference>
<dbReference type="PANTHER" id="PTHR35908:SF1">
    <property type="entry name" value="CONSERVED PROTEIN"/>
    <property type="match status" value="1"/>
</dbReference>
<dbReference type="PROSITE" id="PS51819">
    <property type="entry name" value="VOC"/>
    <property type="match status" value="1"/>
</dbReference>
<dbReference type="Pfam" id="PF18029">
    <property type="entry name" value="Glyoxalase_6"/>
    <property type="match status" value="1"/>
</dbReference>
<dbReference type="PANTHER" id="PTHR35908">
    <property type="entry name" value="HYPOTHETICAL FUSION PROTEIN"/>
    <property type="match status" value="1"/>
</dbReference>
<feature type="domain" description="VOC" evidence="1">
    <location>
        <begin position="4"/>
        <end position="116"/>
    </location>
</feature>
<protein>
    <submittedName>
        <fullName evidence="2">Glyoxalase</fullName>
    </submittedName>
</protein>
<keyword evidence="3" id="KW-1185">Reference proteome</keyword>
<dbReference type="AlphaFoldDB" id="A0A7I7T960"/>
<evidence type="ECO:0000313" key="3">
    <source>
        <dbReference type="Proteomes" id="UP000467148"/>
    </source>
</evidence>
<organism evidence="2 3">
    <name type="scientific">Mycolicibacterium helvum</name>
    <dbReference type="NCBI Taxonomy" id="1534349"/>
    <lineage>
        <taxon>Bacteria</taxon>
        <taxon>Bacillati</taxon>
        <taxon>Actinomycetota</taxon>
        <taxon>Actinomycetes</taxon>
        <taxon>Mycobacteriales</taxon>
        <taxon>Mycobacteriaceae</taxon>
        <taxon>Mycolicibacterium</taxon>
    </lineage>
</organism>
<dbReference type="KEGG" id="mhev:MHEL_29090"/>
<accession>A0A7I7T960</accession>
<evidence type="ECO:0000259" key="1">
    <source>
        <dbReference type="PROSITE" id="PS51819"/>
    </source>
</evidence>
<dbReference type="InterPro" id="IPR041581">
    <property type="entry name" value="Glyoxalase_6"/>
</dbReference>
<proteinExistence type="predicted"/>
<dbReference type="CDD" id="cd06587">
    <property type="entry name" value="VOC"/>
    <property type="match status" value="1"/>
</dbReference>
<evidence type="ECO:0000313" key="2">
    <source>
        <dbReference type="EMBL" id="BBY64666.1"/>
    </source>
</evidence>